<accession>A0AAD3TGU4</accession>
<reference evidence="1" key="1">
    <citation type="submission" date="2023-05" db="EMBL/GenBank/DDBJ databases">
        <title>Nepenthes gracilis genome sequencing.</title>
        <authorList>
            <person name="Fukushima K."/>
        </authorList>
    </citation>
    <scope>NUCLEOTIDE SEQUENCE</scope>
    <source>
        <strain evidence="1">SING2019-196</strain>
    </source>
</reference>
<dbReference type="EMBL" id="BSYO01000036">
    <property type="protein sequence ID" value="GMH29658.1"/>
    <property type="molecule type" value="Genomic_DNA"/>
</dbReference>
<dbReference type="GO" id="GO:0004402">
    <property type="term" value="F:histone acetyltransferase activity"/>
    <property type="evidence" value="ECO:0007669"/>
    <property type="project" value="InterPro"/>
</dbReference>
<dbReference type="GO" id="GO:0006384">
    <property type="term" value="P:transcription initiation at RNA polymerase III promoter"/>
    <property type="evidence" value="ECO:0007669"/>
    <property type="project" value="InterPro"/>
</dbReference>
<dbReference type="Proteomes" id="UP001279734">
    <property type="component" value="Unassembled WGS sequence"/>
</dbReference>
<name>A0AAD3TGU4_NEPGR</name>
<dbReference type="GO" id="GO:0000127">
    <property type="term" value="C:transcription factor TFIIIC complex"/>
    <property type="evidence" value="ECO:0007669"/>
    <property type="project" value="InterPro"/>
</dbReference>
<evidence type="ECO:0000313" key="1">
    <source>
        <dbReference type="EMBL" id="GMH29658.1"/>
    </source>
</evidence>
<organism evidence="1 2">
    <name type="scientific">Nepenthes gracilis</name>
    <name type="common">Slender pitcher plant</name>
    <dbReference type="NCBI Taxonomy" id="150966"/>
    <lineage>
        <taxon>Eukaryota</taxon>
        <taxon>Viridiplantae</taxon>
        <taxon>Streptophyta</taxon>
        <taxon>Embryophyta</taxon>
        <taxon>Tracheophyta</taxon>
        <taxon>Spermatophyta</taxon>
        <taxon>Magnoliopsida</taxon>
        <taxon>eudicotyledons</taxon>
        <taxon>Gunneridae</taxon>
        <taxon>Pentapetalae</taxon>
        <taxon>Caryophyllales</taxon>
        <taxon>Nepenthaceae</taxon>
        <taxon>Nepenthes</taxon>
    </lineage>
</organism>
<gene>
    <name evidence="1" type="ORF">Nepgr_031501</name>
</gene>
<proteinExistence type="predicted"/>
<dbReference type="AlphaFoldDB" id="A0AAD3TGU4"/>
<dbReference type="InterPro" id="IPR044230">
    <property type="entry name" value="GTF3C4"/>
</dbReference>
<dbReference type="PANTHER" id="PTHR15496:SF2">
    <property type="entry name" value="GENERAL TRANSCRIPTION FACTOR 3C POLYPEPTIDE 4"/>
    <property type="match status" value="1"/>
</dbReference>
<comment type="caution">
    <text evidence="1">The sequence shown here is derived from an EMBL/GenBank/DDBJ whole genome shotgun (WGS) entry which is preliminary data.</text>
</comment>
<sequence>MYQARSLRAAIEFFWIGGQQLNIPLYVDLKLNNELLSGFSEEELLPWGINILWSLNQFERCDKHLVVWDVMAASMAFKQFAPRFIYHILSWWLPNLLNISSDGSRSLSNVASRKLHLINIICRRVFLSGTEVDKPDEPKSESSEEEKLWMQLLMRNERELRERLVGFSLSSALCVDDNSATGLRGNGCQDLVGIPQMVQWVRFDRDCVRRELDLLGSEVGRLTTRYVSSKKRLQGLYKCETEEQCSYCSAPVQFESPEFAICRGQRPNVGGSRDHKLLRCSVSMRVCPVTPTWFCVCCRRRASKLAPHQLYMMPGFPVDFMPLVRSENGNLCRKPLCPLCGILMQRSLPAFLLSPSPV</sequence>
<dbReference type="PANTHER" id="PTHR15496">
    <property type="entry name" value="GENERAL TRANSCRIPTION FACTOR 3C POLYPEPTIDE 4 FAMILY"/>
    <property type="match status" value="1"/>
</dbReference>
<protein>
    <submittedName>
        <fullName evidence="1">Uncharacterized protein</fullName>
    </submittedName>
</protein>
<keyword evidence="2" id="KW-1185">Reference proteome</keyword>
<evidence type="ECO:0000313" key="2">
    <source>
        <dbReference type="Proteomes" id="UP001279734"/>
    </source>
</evidence>